<dbReference type="SUPFAM" id="SSF46565">
    <property type="entry name" value="Chaperone J-domain"/>
    <property type="match status" value="1"/>
</dbReference>
<evidence type="ECO:0000259" key="1">
    <source>
        <dbReference type="PROSITE" id="PS50076"/>
    </source>
</evidence>
<feature type="non-terminal residue" evidence="2">
    <location>
        <position position="74"/>
    </location>
</feature>
<name>A0A6A6I5H9_9PLEO</name>
<dbReference type="GO" id="GO:0051082">
    <property type="term" value="F:unfolded protein binding"/>
    <property type="evidence" value="ECO:0007669"/>
    <property type="project" value="TreeGrafter"/>
</dbReference>
<proteinExistence type="predicted"/>
<keyword evidence="3" id="KW-1185">Reference proteome</keyword>
<accession>A0A6A6I5H9</accession>
<keyword evidence="2" id="KW-0346">Stress response</keyword>
<dbReference type="PROSITE" id="PS50076">
    <property type="entry name" value="DNAJ_2"/>
    <property type="match status" value="1"/>
</dbReference>
<dbReference type="Pfam" id="PF00226">
    <property type="entry name" value="DnaJ"/>
    <property type="match status" value="1"/>
</dbReference>
<dbReference type="PANTHER" id="PTHR43948:SF10">
    <property type="entry name" value="MRJ, ISOFORM E"/>
    <property type="match status" value="1"/>
</dbReference>
<reference evidence="2" key="1">
    <citation type="journal article" date="2020" name="Stud. Mycol.">
        <title>101 Dothideomycetes genomes: a test case for predicting lifestyles and emergence of pathogens.</title>
        <authorList>
            <person name="Haridas S."/>
            <person name="Albert R."/>
            <person name="Binder M."/>
            <person name="Bloem J."/>
            <person name="Labutti K."/>
            <person name="Salamov A."/>
            <person name="Andreopoulos B."/>
            <person name="Baker S."/>
            <person name="Barry K."/>
            <person name="Bills G."/>
            <person name="Bluhm B."/>
            <person name="Cannon C."/>
            <person name="Castanera R."/>
            <person name="Culley D."/>
            <person name="Daum C."/>
            <person name="Ezra D."/>
            <person name="Gonzalez J."/>
            <person name="Henrissat B."/>
            <person name="Kuo A."/>
            <person name="Liang C."/>
            <person name="Lipzen A."/>
            <person name="Lutzoni F."/>
            <person name="Magnuson J."/>
            <person name="Mondo S."/>
            <person name="Nolan M."/>
            <person name="Ohm R."/>
            <person name="Pangilinan J."/>
            <person name="Park H.-J."/>
            <person name="Ramirez L."/>
            <person name="Alfaro M."/>
            <person name="Sun H."/>
            <person name="Tritt A."/>
            <person name="Yoshinaga Y."/>
            <person name="Zwiers L.-H."/>
            <person name="Turgeon B."/>
            <person name="Goodwin S."/>
            <person name="Spatafora J."/>
            <person name="Crous P."/>
            <person name="Grigoriev I."/>
        </authorList>
    </citation>
    <scope>NUCLEOTIDE SEQUENCE</scope>
    <source>
        <strain evidence="2">CBS 122368</strain>
    </source>
</reference>
<gene>
    <name evidence="2" type="ORF">BU26DRAFT_433568</name>
</gene>
<dbReference type="PROSITE" id="PS00636">
    <property type="entry name" value="DNAJ_1"/>
    <property type="match status" value="1"/>
</dbReference>
<dbReference type="AlphaFoldDB" id="A0A6A6I5H9"/>
<sequence>MTNRSYYDVLGVKPTAHFLDIKKAFYRLSLYNHPDKTHHLHPVERNARTERFKIINNAYEVLNDQQRRKWYDKH</sequence>
<dbReference type="GeneID" id="54577366"/>
<dbReference type="InterPro" id="IPR001623">
    <property type="entry name" value="DnaJ_domain"/>
</dbReference>
<feature type="domain" description="J" evidence="1">
    <location>
        <begin position="5"/>
        <end position="74"/>
    </location>
</feature>
<dbReference type="Gene3D" id="1.10.287.110">
    <property type="entry name" value="DnaJ domain"/>
    <property type="match status" value="1"/>
</dbReference>
<dbReference type="GO" id="GO:0005737">
    <property type="term" value="C:cytoplasm"/>
    <property type="evidence" value="ECO:0007669"/>
    <property type="project" value="TreeGrafter"/>
</dbReference>
<evidence type="ECO:0000313" key="3">
    <source>
        <dbReference type="Proteomes" id="UP000800094"/>
    </source>
</evidence>
<dbReference type="CDD" id="cd06257">
    <property type="entry name" value="DnaJ"/>
    <property type="match status" value="1"/>
</dbReference>
<dbReference type="EMBL" id="ML987201">
    <property type="protein sequence ID" value="KAF2245212.1"/>
    <property type="molecule type" value="Genomic_DNA"/>
</dbReference>
<dbReference type="Proteomes" id="UP000800094">
    <property type="component" value="Unassembled WGS sequence"/>
</dbReference>
<dbReference type="PRINTS" id="PR00625">
    <property type="entry name" value="JDOMAIN"/>
</dbReference>
<organism evidence="2 3">
    <name type="scientific">Trematosphaeria pertusa</name>
    <dbReference type="NCBI Taxonomy" id="390896"/>
    <lineage>
        <taxon>Eukaryota</taxon>
        <taxon>Fungi</taxon>
        <taxon>Dikarya</taxon>
        <taxon>Ascomycota</taxon>
        <taxon>Pezizomycotina</taxon>
        <taxon>Dothideomycetes</taxon>
        <taxon>Pleosporomycetidae</taxon>
        <taxon>Pleosporales</taxon>
        <taxon>Massarineae</taxon>
        <taxon>Trematosphaeriaceae</taxon>
        <taxon>Trematosphaeria</taxon>
    </lineage>
</organism>
<dbReference type="GO" id="GO:0044183">
    <property type="term" value="F:protein folding chaperone"/>
    <property type="evidence" value="ECO:0007669"/>
    <property type="project" value="TreeGrafter"/>
</dbReference>
<dbReference type="GO" id="GO:0051087">
    <property type="term" value="F:protein-folding chaperone binding"/>
    <property type="evidence" value="ECO:0007669"/>
    <property type="project" value="TreeGrafter"/>
</dbReference>
<dbReference type="RefSeq" id="XP_033680216.1">
    <property type="nucleotide sequence ID" value="XM_033824036.1"/>
</dbReference>
<dbReference type="OrthoDB" id="10250354at2759"/>
<dbReference type="PANTHER" id="PTHR43948">
    <property type="entry name" value="DNAJ HOMOLOG SUBFAMILY B"/>
    <property type="match status" value="1"/>
</dbReference>
<evidence type="ECO:0000313" key="2">
    <source>
        <dbReference type="EMBL" id="KAF2245212.1"/>
    </source>
</evidence>
<protein>
    <submittedName>
        <fullName evidence="2">Heat shock protein DnaJ</fullName>
    </submittedName>
</protein>
<dbReference type="SMART" id="SM00271">
    <property type="entry name" value="DnaJ"/>
    <property type="match status" value="1"/>
</dbReference>
<dbReference type="InterPro" id="IPR018253">
    <property type="entry name" value="DnaJ_domain_CS"/>
</dbReference>
<dbReference type="InterPro" id="IPR036869">
    <property type="entry name" value="J_dom_sf"/>
</dbReference>